<name>A0A918AU10_9PSEU</name>
<dbReference type="Proteomes" id="UP000639606">
    <property type="component" value="Unassembled WGS sequence"/>
</dbReference>
<dbReference type="RefSeq" id="WP_229796368.1">
    <property type="nucleotide sequence ID" value="NZ_BMRG01000026.1"/>
</dbReference>
<evidence type="ECO:0000313" key="1">
    <source>
        <dbReference type="EMBL" id="GGP84477.1"/>
    </source>
</evidence>
<dbReference type="AlphaFoldDB" id="A0A918AU10"/>
<reference evidence="1" key="2">
    <citation type="submission" date="2020-09" db="EMBL/GenBank/DDBJ databases">
        <authorList>
            <person name="Sun Q."/>
            <person name="Ohkuma M."/>
        </authorList>
    </citation>
    <scope>NUCLEOTIDE SEQUENCE</scope>
    <source>
        <strain evidence="1">JCM 3313</strain>
    </source>
</reference>
<accession>A0A918AU10</accession>
<protein>
    <submittedName>
        <fullName evidence="1">Uncharacterized protein</fullName>
    </submittedName>
</protein>
<organism evidence="1 2">
    <name type="scientific">Saccharothrix coeruleofusca</name>
    <dbReference type="NCBI Taxonomy" id="33919"/>
    <lineage>
        <taxon>Bacteria</taxon>
        <taxon>Bacillati</taxon>
        <taxon>Actinomycetota</taxon>
        <taxon>Actinomycetes</taxon>
        <taxon>Pseudonocardiales</taxon>
        <taxon>Pseudonocardiaceae</taxon>
        <taxon>Saccharothrix</taxon>
    </lineage>
</organism>
<evidence type="ECO:0000313" key="2">
    <source>
        <dbReference type="Proteomes" id="UP000639606"/>
    </source>
</evidence>
<gene>
    <name evidence="1" type="ORF">GCM10010185_67930</name>
</gene>
<sequence>MVEATFKAIKTLFAQHVAGFKGANTTQRGRDIAAVWTVGDLQDLLDEWLIVGW</sequence>
<dbReference type="EMBL" id="BMRG01000026">
    <property type="protein sequence ID" value="GGP84477.1"/>
    <property type="molecule type" value="Genomic_DNA"/>
</dbReference>
<proteinExistence type="predicted"/>
<keyword evidence="2" id="KW-1185">Reference proteome</keyword>
<reference evidence="1" key="1">
    <citation type="journal article" date="2014" name="Int. J. Syst. Evol. Microbiol.">
        <title>Complete genome sequence of Corynebacterium casei LMG S-19264T (=DSM 44701T), isolated from a smear-ripened cheese.</title>
        <authorList>
            <consortium name="US DOE Joint Genome Institute (JGI-PGF)"/>
            <person name="Walter F."/>
            <person name="Albersmeier A."/>
            <person name="Kalinowski J."/>
            <person name="Ruckert C."/>
        </authorList>
    </citation>
    <scope>NUCLEOTIDE SEQUENCE</scope>
    <source>
        <strain evidence="1">JCM 3313</strain>
    </source>
</reference>
<comment type="caution">
    <text evidence="1">The sequence shown here is derived from an EMBL/GenBank/DDBJ whole genome shotgun (WGS) entry which is preliminary data.</text>
</comment>